<name>A0ABW2UCL5_9BACT</name>
<sequence length="183" mass="20250">MNPAALSQFVQFFTLEDQAATQRVSERLNLVLRSPESYVEQYEEELAERGIVLALPPQELRDIALIDALLMEDLAWESDWDDIAPNIAEGLNAILTRQKRTHALQPTALTGRREPGPEQARHRAGRPGESWAGPGAVHPRQRLLPIGNSGRSPRGAGAQPGQGAGLRAWWFIKPGRAAEPLRR</sequence>
<protein>
    <recommendedName>
        <fullName evidence="2">DUF6630 domain-containing protein</fullName>
    </recommendedName>
</protein>
<accession>A0ABW2UCL5</accession>
<evidence type="ECO:0000256" key="1">
    <source>
        <dbReference type="SAM" id="MobiDB-lite"/>
    </source>
</evidence>
<dbReference type="EMBL" id="JBHTEK010000001">
    <property type="protein sequence ID" value="MFC7670177.1"/>
    <property type="molecule type" value="Genomic_DNA"/>
</dbReference>
<feature type="domain" description="DUF6630" evidence="2">
    <location>
        <begin position="6"/>
        <end position="105"/>
    </location>
</feature>
<feature type="compositionally biased region" description="Basic and acidic residues" evidence="1">
    <location>
        <begin position="111"/>
        <end position="121"/>
    </location>
</feature>
<feature type="region of interest" description="Disordered" evidence="1">
    <location>
        <begin position="108"/>
        <end position="167"/>
    </location>
</feature>
<proteinExistence type="predicted"/>
<gene>
    <name evidence="3" type="ORF">ACFQT0_24530</name>
</gene>
<evidence type="ECO:0000313" key="3">
    <source>
        <dbReference type="EMBL" id="MFC7670177.1"/>
    </source>
</evidence>
<evidence type="ECO:0000313" key="4">
    <source>
        <dbReference type="Proteomes" id="UP001596513"/>
    </source>
</evidence>
<dbReference type="InterPro" id="IPR046582">
    <property type="entry name" value="DUF6630"/>
</dbReference>
<dbReference type="Pfam" id="PF20335">
    <property type="entry name" value="DUF6630"/>
    <property type="match status" value="1"/>
</dbReference>
<comment type="caution">
    <text evidence="3">The sequence shown here is derived from an EMBL/GenBank/DDBJ whole genome shotgun (WGS) entry which is preliminary data.</text>
</comment>
<evidence type="ECO:0000259" key="2">
    <source>
        <dbReference type="Pfam" id="PF20335"/>
    </source>
</evidence>
<organism evidence="3 4">
    <name type="scientific">Hymenobacter humi</name>
    <dbReference type="NCBI Taxonomy" id="1411620"/>
    <lineage>
        <taxon>Bacteria</taxon>
        <taxon>Pseudomonadati</taxon>
        <taxon>Bacteroidota</taxon>
        <taxon>Cytophagia</taxon>
        <taxon>Cytophagales</taxon>
        <taxon>Hymenobacteraceae</taxon>
        <taxon>Hymenobacter</taxon>
    </lineage>
</organism>
<keyword evidence="4" id="KW-1185">Reference proteome</keyword>
<reference evidence="4" key="1">
    <citation type="journal article" date="2019" name="Int. J. Syst. Evol. Microbiol.">
        <title>The Global Catalogue of Microorganisms (GCM) 10K type strain sequencing project: providing services to taxonomists for standard genome sequencing and annotation.</title>
        <authorList>
            <consortium name="The Broad Institute Genomics Platform"/>
            <consortium name="The Broad Institute Genome Sequencing Center for Infectious Disease"/>
            <person name="Wu L."/>
            <person name="Ma J."/>
        </authorList>
    </citation>
    <scope>NUCLEOTIDE SEQUENCE [LARGE SCALE GENOMIC DNA]</scope>
    <source>
        <strain evidence="4">JCM 19635</strain>
    </source>
</reference>
<dbReference type="Proteomes" id="UP001596513">
    <property type="component" value="Unassembled WGS sequence"/>
</dbReference>
<dbReference type="RefSeq" id="WP_380205639.1">
    <property type="nucleotide sequence ID" value="NZ_JBHTEK010000001.1"/>
</dbReference>